<dbReference type="InterPro" id="IPR009764">
    <property type="entry name" value="OCIA_dom"/>
</dbReference>
<proteinExistence type="predicted"/>
<name>A0A2T7PME4_POMCA</name>
<feature type="compositionally biased region" description="Basic and acidic residues" evidence="1">
    <location>
        <begin position="146"/>
        <end position="168"/>
    </location>
</feature>
<gene>
    <name evidence="3" type="ORF">C0Q70_05867</name>
</gene>
<accession>A0A2T7PME4</accession>
<keyword evidence="4" id="KW-1185">Reference proteome</keyword>
<dbReference type="Proteomes" id="UP000245119">
    <property type="component" value="Linkage Group LG3"/>
</dbReference>
<dbReference type="InterPro" id="IPR040187">
    <property type="entry name" value="OCAD1/2"/>
</dbReference>
<dbReference type="AlphaFoldDB" id="A0A2T7PME4"/>
<sequence>MHKSKHGKPKLTEEELKVLEECNTESFWYRCVPLGAAFCGGTTYLVKTGYLKPHPRFGALFKNLGAVFVAYIIGKVSYQRACQQKILEKIPNSNLAQAIRTNKGLRSPIDADGGDDSTVRTYSSPREEKMREVYSSMDVSDSKPQNVKELDDSFRPTIDRDIKAKEVSPVESTQPSLSYDELRQRNRQEHEHAVGSSSRNPFRQQAFRTPEVVPSQESVPAFSSSVQSETENAFRAPENTDRPSASSRAGKKKNAYGDVWEE</sequence>
<dbReference type="GO" id="GO:0005768">
    <property type="term" value="C:endosome"/>
    <property type="evidence" value="ECO:0007669"/>
    <property type="project" value="TreeGrafter"/>
</dbReference>
<feature type="compositionally biased region" description="Polar residues" evidence="1">
    <location>
        <begin position="195"/>
        <end position="207"/>
    </location>
</feature>
<dbReference type="Pfam" id="PF07051">
    <property type="entry name" value="OCIA"/>
    <property type="match status" value="1"/>
</dbReference>
<reference evidence="3 4" key="1">
    <citation type="submission" date="2018-04" db="EMBL/GenBank/DDBJ databases">
        <title>The genome of golden apple snail Pomacea canaliculata provides insight into stress tolerance and invasive adaptation.</title>
        <authorList>
            <person name="Liu C."/>
            <person name="Liu B."/>
            <person name="Ren Y."/>
            <person name="Zhang Y."/>
            <person name="Wang H."/>
            <person name="Li S."/>
            <person name="Jiang F."/>
            <person name="Yin L."/>
            <person name="Zhang G."/>
            <person name="Qian W."/>
            <person name="Fan W."/>
        </authorList>
    </citation>
    <scope>NUCLEOTIDE SEQUENCE [LARGE SCALE GENOMIC DNA]</scope>
    <source>
        <strain evidence="3">SZHN2017</strain>
        <tissue evidence="3">Muscle</tissue>
    </source>
</reference>
<feature type="compositionally biased region" description="Basic and acidic residues" evidence="1">
    <location>
        <begin position="180"/>
        <end position="193"/>
    </location>
</feature>
<evidence type="ECO:0000259" key="2">
    <source>
        <dbReference type="Pfam" id="PF07051"/>
    </source>
</evidence>
<dbReference type="EMBL" id="PZQS01000003">
    <property type="protein sequence ID" value="PVD34591.1"/>
    <property type="molecule type" value="Genomic_DNA"/>
</dbReference>
<protein>
    <recommendedName>
        <fullName evidence="2">OCIA domain-containing protein</fullName>
    </recommendedName>
</protein>
<comment type="caution">
    <text evidence="3">The sequence shown here is derived from an EMBL/GenBank/DDBJ whole genome shotgun (WGS) entry which is preliminary data.</text>
</comment>
<feature type="region of interest" description="Disordered" evidence="1">
    <location>
        <begin position="105"/>
        <end position="262"/>
    </location>
</feature>
<evidence type="ECO:0000313" key="3">
    <source>
        <dbReference type="EMBL" id="PVD34591.1"/>
    </source>
</evidence>
<evidence type="ECO:0000313" key="4">
    <source>
        <dbReference type="Proteomes" id="UP000245119"/>
    </source>
</evidence>
<dbReference type="OrthoDB" id="6513616at2759"/>
<organism evidence="3 4">
    <name type="scientific">Pomacea canaliculata</name>
    <name type="common">Golden apple snail</name>
    <dbReference type="NCBI Taxonomy" id="400727"/>
    <lineage>
        <taxon>Eukaryota</taxon>
        <taxon>Metazoa</taxon>
        <taxon>Spiralia</taxon>
        <taxon>Lophotrochozoa</taxon>
        <taxon>Mollusca</taxon>
        <taxon>Gastropoda</taxon>
        <taxon>Caenogastropoda</taxon>
        <taxon>Architaenioglossa</taxon>
        <taxon>Ampullarioidea</taxon>
        <taxon>Ampullariidae</taxon>
        <taxon>Pomacea</taxon>
    </lineage>
</organism>
<evidence type="ECO:0000256" key="1">
    <source>
        <dbReference type="SAM" id="MobiDB-lite"/>
    </source>
</evidence>
<feature type="compositionally biased region" description="Polar residues" evidence="1">
    <location>
        <begin position="215"/>
        <end position="231"/>
    </location>
</feature>
<feature type="domain" description="OCIA" evidence="2">
    <location>
        <begin position="11"/>
        <end position="93"/>
    </location>
</feature>
<dbReference type="PANTHER" id="PTHR13336:SF3">
    <property type="entry name" value="OCIA DOMAIN-CONTAINING PROTEIN 1"/>
    <property type="match status" value="1"/>
</dbReference>
<dbReference type="STRING" id="400727.A0A2T7PME4"/>
<dbReference type="PANTHER" id="PTHR13336">
    <property type="entry name" value="OVARIAN CARCINOMA IMMUNOREACTIVE ANTIGEN"/>
    <property type="match status" value="1"/>
</dbReference>